<feature type="transmembrane region" description="Helical" evidence="1">
    <location>
        <begin position="86"/>
        <end position="107"/>
    </location>
</feature>
<dbReference type="EMBL" id="BAAAOS010000048">
    <property type="protein sequence ID" value="GAA1599749.1"/>
    <property type="molecule type" value="Genomic_DNA"/>
</dbReference>
<accession>A0ABP4Q4Q3</accession>
<feature type="transmembrane region" description="Helical" evidence="1">
    <location>
        <begin position="266"/>
        <end position="284"/>
    </location>
</feature>
<comment type="caution">
    <text evidence="2">The sequence shown here is derived from an EMBL/GenBank/DDBJ whole genome shotgun (WGS) entry which is preliminary data.</text>
</comment>
<feature type="transmembrane region" description="Helical" evidence="1">
    <location>
        <begin position="199"/>
        <end position="222"/>
    </location>
</feature>
<dbReference type="RefSeq" id="WP_344220232.1">
    <property type="nucleotide sequence ID" value="NZ_BAAAOS010000048.1"/>
</dbReference>
<keyword evidence="1" id="KW-1133">Transmembrane helix</keyword>
<proteinExistence type="predicted"/>
<feature type="transmembrane region" description="Helical" evidence="1">
    <location>
        <begin position="128"/>
        <end position="157"/>
    </location>
</feature>
<evidence type="ECO:0000256" key="1">
    <source>
        <dbReference type="SAM" id="Phobius"/>
    </source>
</evidence>
<dbReference type="Proteomes" id="UP001500393">
    <property type="component" value="Unassembled WGS sequence"/>
</dbReference>
<keyword evidence="3" id="KW-1185">Reference proteome</keyword>
<organism evidence="2 3">
    <name type="scientific">Kribbella sancticallisti</name>
    <dbReference type="NCBI Taxonomy" id="460087"/>
    <lineage>
        <taxon>Bacteria</taxon>
        <taxon>Bacillati</taxon>
        <taxon>Actinomycetota</taxon>
        <taxon>Actinomycetes</taxon>
        <taxon>Propionibacteriales</taxon>
        <taxon>Kribbellaceae</taxon>
        <taxon>Kribbella</taxon>
    </lineage>
</organism>
<reference evidence="3" key="1">
    <citation type="journal article" date="2019" name="Int. J. Syst. Evol. Microbiol.">
        <title>The Global Catalogue of Microorganisms (GCM) 10K type strain sequencing project: providing services to taxonomists for standard genome sequencing and annotation.</title>
        <authorList>
            <consortium name="The Broad Institute Genomics Platform"/>
            <consortium name="The Broad Institute Genome Sequencing Center for Infectious Disease"/>
            <person name="Wu L."/>
            <person name="Ma J."/>
        </authorList>
    </citation>
    <scope>NUCLEOTIDE SEQUENCE [LARGE SCALE GENOMIC DNA]</scope>
    <source>
        <strain evidence="3">JCM 14969</strain>
    </source>
</reference>
<feature type="transmembrane region" description="Helical" evidence="1">
    <location>
        <begin position="169"/>
        <end position="192"/>
    </location>
</feature>
<evidence type="ECO:0000313" key="2">
    <source>
        <dbReference type="EMBL" id="GAA1599749.1"/>
    </source>
</evidence>
<keyword evidence="1" id="KW-0472">Membrane</keyword>
<gene>
    <name evidence="2" type="ORF">GCM10009789_62320</name>
</gene>
<feature type="transmembrane region" description="Helical" evidence="1">
    <location>
        <begin position="54"/>
        <end position="74"/>
    </location>
</feature>
<name>A0ABP4Q4Q3_9ACTN</name>
<evidence type="ECO:0000313" key="3">
    <source>
        <dbReference type="Proteomes" id="UP001500393"/>
    </source>
</evidence>
<sequence>MSDQQRSGVIHDIGYRHYDGPRLGRFSIWQALVVSSLRHAYGLGRSGKSKVMPILLLAIMVVPVAIIVGIETALKFDEPPLTQVQYIFFLQAVIALYLASQAPQLFSRDLRYRSIVLYLARPPRGTDYALAKLTALVLALMILMCLPMVILYAGALLAKFDFTDMTKEFLSGVVAAFLLSVLLAAIGGLIAAATPRRGFAVAAIIAVLIVSFTAVVTTGAILDPEGTTRDPAARYSNLGSPFTLVDILSRFILRGGGDWMPTTQQGLIFAAVYVLLVAGCVWGVRARYAKVARG</sequence>
<keyword evidence="1" id="KW-0812">Transmembrane</keyword>
<protein>
    <submittedName>
        <fullName evidence="2">ABC transporter permease</fullName>
    </submittedName>
</protein>